<evidence type="ECO:0000259" key="7">
    <source>
        <dbReference type="Pfam" id="PF00700"/>
    </source>
</evidence>
<dbReference type="NCBIfam" id="TIGR02550">
    <property type="entry name" value="flagell_flgL"/>
    <property type="match status" value="1"/>
</dbReference>
<comment type="similarity">
    <text evidence="3">Belongs to the bacterial flagellin family.</text>
</comment>
<dbReference type="PANTHER" id="PTHR42792:SF1">
    <property type="entry name" value="FLAGELLAR HOOK-ASSOCIATED PROTEIN 3"/>
    <property type="match status" value="1"/>
</dbReference>
<keyword evidence="8" id="KW-0966">Cell projection</keyword>
<evidence type="ECO:0000256" key="3">
    <source>
        <dbReference type="ARBA" id="ARBA00005709"/>
    </source>
</evidence>
<comment type="caution">
    <text evidence="8">The sequence shown here is derived from an EMBL/GenBank/DDBJ whole genome shotgun (WGS) entry which is preliminary data.</text>
</comment>
<feature type="domain" description="Flagellin C-terminal" evidence="7">
    <location>
        <begin position="318"/>
        <end position="399"/>
    </location>
</feature>
<dbReference type="PANTHER" id="PTHR42792">
    <property type="entry name" value="FLAGELLIN"/>
    <property type="match status" value="1"/>
</dbReference>
<dbReference type="InterPro" id="IPR001492">
    <property type="entry name" value="Flagellin"/>
</dbReference>
<gene>
    <name evidence="8" type="primary">flgL</name>
    <name evidence="8" type="ORF">COA71_09550</name>
</gene>
<keyword evidence="5" id="KW-0975">Bacterial flagellum</keyword>
<dbReference type="InterPro" id="IPR046358">
    <property type="entry name" value="Flagellin_C"/>
</dbReference>
<reference evidence="9" key="1">
    <citation type="submission" date="2017-08" db="EMBL/GenBank/DDBJ databases">
        <title>A dynamic microbial community with high functional redundancy inhabits the cold, oxic subseafloor aquifer.</title>
        <authorList>
            <person name="Tully B.J."/>
            <person name="Wheat C.G."/>
            <person name="Glazer B.T."/>
            <person name="Huber J.A."/>
        </authorList>
    </citation>
    <scope>NUCLEOTIDE SEQUENCE [LARGE SCALE GENOMIC DNA]</scope>
</reference>
<dbReference type="Proteomes" id="UP000228987">
    <property type="component" value="Unassembled WGS sequence"/>
</dbReference>
<organism evidence="8 9">
    <name type="scientific">SAR86 cluster bacterium</name>
    <dbReference type="NCBI Taxonomy" id="2030880"/>
    <lineage>
        <taxon>Bacteria</taxon>
        <taxon>Pseudomonadati</taxon>
        <taxon>Pseudomonadota</taxon>
        <taxon>Gammaproteobacteria</taxon>
        <taxon>SAR86 cluster</taxon>
    </lineage>
</organism>
<comment type="subcellular location">
    <subcellularLocation>
        <location evidence="1">Bacterial flagellum</location>
    </subcellularLocation>
    <subcellularLocation>
        <location evidence="2">Secreted</location>
    </subcellularLocation>
</comment>
<evidence type="ECO:0000313" key="9">
    <source>
        <dbReference type="Proteomes" id="UP000228987"/>
    </source>
</evidence>
<dbReference type="PRINTS" id="PR00207">
    <property type="entry name" value="FLAGELLIN"/>
</dbReference>
<evidence type="ECO:0000256" key="4">
    <source>
        <dbReference type="ARBA" id="ARBA00022525"/>
    </source>
</evidence>
<dbReference type="GO" id="GO:0005198">
    <property type="term" value="F:structural molecule activity"/>
    <property type="evidence" value="ECO:0007669"/>
    <property type="project" value="InterPro"/>
</dbReference>
<sequence>MRVSTLQIYNQSLASMQSQQARVQSTELQISSGLRIMKPSDDPSGAVKVINLSANINAIEQYSRNVSAAEASLGFEESVISSVNTNLQRIRELVIQGNNSTNPDYAKASIALEINERLDELVSLANTRNAAGEYIFAGFKVDSPPFTESNGVIAYQGDAGERQVQISEASKITVRDSGKAVFQDILSGNGSIEVLASASNTGNAVIGQFGSTGGFIPDNYTVTFSQLNPSDPVTYAVTDGTGGTIATGTYQEGSINFAGAQFVLSGTPADNDTITLNPSKNRDLFTTINDIAEALSRPAPEDKDRARFHNDMAEGLVNLDQALDNMNRIRAGIGARLNHVETLDSINQDLKLQLETVLSDTQDLDYAEAISRFNLQLNSLQAAQQAFVKATSLSLFQYI</sequence>
<dbReference type="GO" id="GO:0005576">
    <property type="term" value="C:extracellular region"/>
    <property type="evidence" value="ECO:0007669"/>
    <property type="project" value="UniProtKB-SubCell"/>
</dbReference>
<protein>
    <submittedName>
        <fullName evidence="8">Flagellar hook-associated protein 3</fullName>
    </submittedName>
</protein>
<feature type="domain" description="Flagellin N-terminal" evidence="6">
    <location>
        <begin position="3"/>
        <end position="138"/>
    </location>
</feature>
<evidence type="ECO:0000256" key="5">
    <source>
        <dbReference type="ARBA" id="ARBA00023143"/>
    </source>
</evidence>
<evidence type="ECO:0000256" key="1">
    <source>
        <dbReference type="ARBA" id="ARBA00004365"/>
    </source>
</evidence>
<keyword evidence="4" id="KW-0964">Secreted</keyword>
<dbReference type="Pfam" id="PF00700">
    <property type="entry name" value="Flagellin_C"/>
    <property type="match status" value="1"/>
</dbReference>
<keyword evidence="8" id="KW-0969">Cilium</keyword>
<name>A0A2A5CBE0_9GAMM</name>
<evidence type="ECO:0000313" key="8">
    <source>
        <dbReference type="EMBL" id="PCJ40838.1"/>
    </source>
</evidence>
<dbReference type="AlphaFoldDB" id="A0A2A5CBE0"/>
<evidence type="ECO:0000256" key="2">
    <source>
        <dbReference type="ARBA" id="ARBA00004613"/>
    </source>
</evidence>
<dbReference type="SUPFAM" id="SSF64518">
    <property type="entry name" value="Phase 1 flagellin"/>
    <property type="match status" value="1"/>
</dbReference>
<proteinExistence type="inferred from homology"/>
<keyword evidence="8" id="KW-0282">Flagellum</keyword>
<accession>A0A2A5CBE0</accession>
<evidence type="ECO:0000259" key="6">
    <source>
        <dbReference type="Pfam" id="PF00669"/>
    </source>
</evidence>
<dbReference type="Gene3D" id="1.20.1330.10">
    <property type="entry name" value="f41 fragment of flagellin, N-terminal domain"/>
    <property type="match status" value="2"/>
</dbReference>
<dbReference type="InterPro" id="IPR013384">
    <property type="entry name" value="Flagell_FlgL"/>
</dbReference>
<dbReference type="InterPro" id="IPR001029">
    <property type="entry name" value="Flagellin_N"/>
</dbReference>
<dbReference type="GO" id="GO:0071973">
    <property type="term" value="P:bacterial-type flagellum-dependent cell motility"/>
    <property type="evidence" value="ECO:0007669"/>
    <property type="project" value="InterPro"/>
</dbReference>
<dbReference type="GO" id="GO:0009424">
    <property type="term" value="C:bacterial-type flagellum hook"/>
    <property type="evidence" value="ECO:0007669"/>
    <property type="project" value="InterPro"/>
</dbReference>
<dbReference type="Pfam" id="PF00669">
    <property type="entry name" value="Flagellin_N"/>
    <property type="match status" value="1"/>
</dbReference>
<dbReference type="EMBL" id="NVWI01000007">
    <property type="protein sequence ID" value="PCJ40838.1"/>
    <property type="molecule type" value="Genomic_DNA"/>
</dbReference>